<feature type="region of interest" description="Disordered" evidence="1">
    <location>
        <begin position="37"/>
        <end position="88"/>
    </location>
</feature>
<evidence type="ECO:0000313" key="3">
    <source>
        <dbReference type="Proteomes" id="UP000039865"/>
    </source>
</evidence>
<feature type="compositionally biased region" description="Polar residues" evidence="1">
    <location>
        <begin position="49"/>
        <end position="69"/>
    </location>
</feature>
<protein>
    <submittedName>
        <fullName evidence="2">Uncharacterized protein</fullName>
    </submittedName>
</protein>
<dbReference type="AlphaFoldDB" id="A0A078AUH2"/>
<reference evidence="2 3" key="1">
    <citation type="submission" date="2014-06" db="EMBL/GenBank/DDBJ databases">
        <authorList>
            <person name="Swart Estienne"/>
        </authorList>
    </citation>
    <scope>NUCLEOTIDE SEQUENCE [LARGE SCALE GENOMIC DNA]</scope>
    <source>
        <strain evidence="2 3">130c</strain>
    </source>
</reference>
<name>A0A078AUH2_STYLE</name>
<dbReference type="InParanoid" id="A0A078AUH2"/>
<gene>
    <name evidence="2" type="primary">Contig14793.g15759</name>
    <name evidence="2" type="ORF">STYLEM_13582</name>
</gene>
<accession>A0A078AUH2</accession>
<proteinExistence type="predicted"/>
<feature type="compositionally biased region" description="Basic and acidic residues" evidence="1">
    <location>
        <begin position="37"/>
        <end position="48"/>
    </location>
</feature>
<dbReference type="EMBL" id="CCKQ01012881">
    <property type="protein sequence ID" value="CDW84518.1"/>
    <property type="molecule type" value="Genomic_DNA"/>
</dbReference>
<organism evidence="2 3">
    <name type="scientific">Stylonychia lemnae</name>
    <name type="common">Ciliate</name>
    <dbReference type="NCBI Taxonomy" id="5949"/>
    <lineage>
        <taxon>Eukaryota</taxon>
        <taxon>Sar</taxon>
        <taxon>Alveolata</taxon>
        <taxon>Ciliophora</taxon>
        <taxon>Intramacronucleata</taxon>
        <taxon>Spirotrichea</taxon>
        <taxon>Stichotrichia</taxon>
        <taxon>Sporadotrichida</taxon>
        <taxon>Oxytrichidae</taxon>
        <taxon>Stylonychinae</taxon>
        <taxon>Stylonychia</taxon>
    </lineage>
</organism>
<evidence type="ECO:0000256" key="1">
    <source>
        <dbReference type="SAM" id="MobiDB-lite"/>
    </source>
</evidence>
<sequence>MSKNQAPKTEQDIKQQLDTMIDSTKIMQSQERIRDIISRNVGNRDNKTMQDFNPSKKFQSYDCSPISNQKHGKKNGREQLNRTNTQRRLNKKSYNQQEFQAEILHNENQSSSLTNSLSKEVLKENLHQIVLNCFSLEKSSKREKSELNRSGDRFNNFYQEYKRFVDFKQEAGWYDNQNPAKETIYDPKFKLPNLSQVKSLSRLSTNPFKNEIGLQIKQEKLDPTEEEDIVLQKRQRVKAYFMRSDLTTAENYFNIMKMKTFEVNHNSVYNFHHQAIKEFNHSQSDPKLINFTKQKPFPMKKKNLLDKI</sequence>
<dbReference type="Proteomes" id="UP000039865">
    <property type="component" value="Unassembled WGS sequence"/>
</dbReference>
<evidence type="ECO:0000313" key="2">
    <source>
        <dbReference type="EMBL" id="CDW84518.1"/>
    </source>
</evidence>
<keyword evidence="3" id="KW-1185">Reference proteome</keyword>